<reference evidence="1 2" key="1">
    <citation type="journal article" date="2021" name="Elife">
        <title>Chloroplast acquisition without the gene transfer in kleptoplastic sea slugs, Plakobranchus ocellatus.</title>
        <authorList>
            <person name="Maeda T."/>
            <person name="Takahashi S."/>
            <person name="Yoshida T."/>
            <person name="Shimamura S."/>
            <person name="Takaki Y."/>
            <person name="Nagai Y."/>
            <person name="Toyoda A."/>
            <person name="Suzuki Y."/>
            <person name="Arimoto A."/>
            <person name="Ishii H."/>
            <person name="Satoh N."/>
            <person name="Nishiyama T."/>
            <person name="Hasebe M."/>
            <person name="Maruyama T."/>
            <person name="Minagawa J."/>
            <person name="Obokata J."/>
            <person name="Shigenobu S."/>
        </authorList>
    </citation>
    <scope>NUCLEOTIDE SEQUENCE [LARGE SCALE GENOMIC DNA]</scope>
</reference>
<sequence length="108" mass="11501">METIRVRSLLSYKKIANALRETRNKVVKIEGTATSTASAIAAIDNKLLHLSSDMNRISNLTNGLATSVDTFTMTCPGGHSASAKNSLTSFTLDGRNGDLFSGELLIIA</sequence>
<accession>A0AAV3ZID5</accession>
<organism evidence="1 2">
    <name type="scientific">Plakobranchus ocellatus</name>
    <dbReference type="NCBI Taxonomy" id="259542"/>
    <lineage>
        <taxon>Eukaryota</taxon>
        <taxon>Metazoa</taxon>
        <taxon>Spiralia</taxon>
        <taxon>Lophotrochozoa</taxon>
        <taxon>Mollusca</taxon>
        <taxon>Gastropoda</taxon>
        <taxon>Heterobranchia</taxon>
        <taxon>Euthyneura</taxon>
        <taxon>Panpulmonata</taxon>
        <taxon>Sacoglossa</taxon>
        <taxon>Placobranchoidea</taxon>
        <taxon>Plakobranchidae</taxon>
        <taxon>Plakobranchus</taxon>
    </lineage>
</organism>
<comment type="caution">
    <text evidence="1">The sequence shown here is derived from an EMBL/GenBank/DDBJ whole genome shotgun (WGS) entry which is preliminary data.</text>
</comment>
<protein>
    <recommendedName>
        <fullName evidence="3">Flagellin N-terminal domain-containing protein</fullName>
    </recommendedName>
</protein>
<proteinExistence type="predicted"/>
<name>A0AAV3ZID5_9GAST</name>
<dbReference type="Proteomes" id="UP000735302">
    <property type="component" value="Unassembled WGS sequence"/>
</dbReference>
<dbReference type="EMBL" id="BLXT01002893">
    <property type="protein sequence ID" value="GFN98885.1"/>
    <property type="molecule type" value="Genomic_DNA"/>
</dbReference>
<keyword evidence="2" id="KW-1185">Reference proteome</keyword>
<evidence type="ECO:0000313" key="1">
    <source>
        <dbReference type="EMBL" id="GFN98885.1"/>
    </source>
</evidence>
<evidence type="ECO:0000313" key="2">
    <source>
        <dbReference type="Proteomes" id="UP000735302"/>
    </source>
</evidence>
<dbReference type="AlphaFoldDB" id="A0AAV3ZID5"/>
<evidence type="ECO:0008006" key="3">
    <source>
        <dbReference type="Google" id="ProtNLM"/>
    </source>
</evidence>
<gene>
    <name evidence="1" type="ORF">PoB_002539100</name>
</gene>